<dbReference type="SUPFAM" id="SSF55383">
    <property type="entry name" value="Copper amine oxidase, domain N"/>
    <property type="match status" value="2"/>
</dbReference>
<evidence type="ECO:0000313" key="3">
    <source>
        <dbReference type="EMBL" id="MFB5266746.1"/>
    </source>
</evidence>
<dbReference type="InterPro" id="IPR012854">
    <property type="entry name" value="Cu_amine_oxidase-like_N"/>
</dbReference>
<proteinExistence type="predicted"/>
<dbReference type="InterPro" id="IPR036582">
    <property type="entry name" value="Mao_N_sf"/>
</dbReference>
<dbReference type="Pfam" id="PF07833">
    <property type="entry name" value="Cu_amine_oxidN1"/>
    <property type="match status" value="1"/>
</dbReference>
<dbReference type="Proteomes" id="UP001580346">
    <property type="component" value="Unassembled WGS sequence"/>
</dbReference>
<organism evidence="3 4">
    <name type="scientific">Paenibacillus enshidis</name>
    <dbReference type="NCBI Taxonomy" id="1458439"/>
    <lineage>
        <taxon>Bacteria</taxon>
        <taxon>Bacillati</taxon>
        <taxon>Bacillota</taxon>
        <taxon>Bacilli</taxon>
        <taxon>Bacillales</taxon>
        <taxon>Paenibacillaceae</taxon>
        <taxon>Paenibacillus</taxon>
    </lineage>
</organism>
<reference evidence="3 4" key="1">
    <citation type="submission" date="2024-09" db="EMBL/GenBank/DDBJ databases">
        <title>Paenibacillus zeirhizospherea sp. nov., isolated from surface of the maize (Zea mays) roots in a horticulture field, Hungary.</title>
        <authorList>
            <person name="Marton D."/>
            <person name="Farkas M."/>
            <person name="Bedics A."/>
            <person name="Toth E."/>
            <person name="Tancsics A."/>
            <person name="Boka K."/>
            <person name="Maroti G."/>
            <person name="Kriszt B."/>
            <person name="Cserhati M."/>
        </authorList>
    </citation>
    <scope>NUCLEOTIDE SEQUENCE [LARGE SCALE GENOMIC DNA]</scope>
    <source>
        <strain evidence="3 4">KCTC 33519</strain>
    </source>
</reference>
<evidence type="ECO:0000259" key="2">
    <source>
        <dbReference type="Pfam" id="PF07833"/>
    </source>
</evidence>
<accession>A0ABV5ARC4</accession>
<comment type="caution">
    <text evidence="3">The sequence shown here is derived from an EMBL/GenBank/DDBJ whole genome shotgun (WGS) entry which is preliminary data.</text>
</comment>
<name>A0ABV5ARC4_9BACL</name>
<feature type="domain" description="Copper amine oxidase-like N-terminal" evidence="2">
    <location>
        <begin position="691"/>
        <end position="801"/>
    </location>
</feature>
<sequence length="804" mass="84498">MSDKIRHKEKNIVSHDIQGGEKKVMTKFNKKMINVLATATLVAGVAAPVATLVAPTAIHAAGGGEIKATNTPTVSDGGVVSMGSVTFTVPEGTTLTKDDEVVIKLDYDLANKGQLPADSSVTGDTYNTLGGVVYDFSSFPIKTGFGNGVSLTANGAVDKNDPAKFAEGDFSARVAASDRIVVTYNGATKEVVGDPLKFTVRLGSIWVDEGENDDAEVSLEASSSSVFPAGKATVAKITDSDDLNLAFSSLDTSNNKFTPKIVLEEPKAGAFSKATEVKIKLPSGYSWASAPRADVEAIYGDADPKGLKYDTRGDNGRELVITYDGKTSTKATKFEIPFNFEVDDSSSVKAGDITASISGKTSTNVTSAKIGTYGEYGSTLSATDAPTITAGKDEQEVADIKLTETIGESLVNGRTLELTLPEGAAWQPVYEAVYKDSAAPDYKNLEAPGGKETIKDEGVILKFAGYTGTDRRTAKYTVERNSSDDDEATLEFEDVELALASNFTGDVKVTVGGNAGVEGEVVVAKAVAPITAAASNKPNVIIGATGQTASSFTLTEGQAEALEDDGTVSLELPKGVYFTSTPKVEVTSGDAKISNVRRASDDNRVLFTIDADSTAASTITVSGVTIDLDRTVPEGDITLDVRGSAVSETEVYTKWEDNDAAAKVAIATVSTPAPNDQNLKTVFTINSTSYTVNGESRTADVAPYVENSRTFLPVRYVADALGVGPKDILFDKATSTVTLIKGDRVAQIKLNTNKLTINGTVITMDVKAVTKNNRTMLPMTFVAQALGATVNYDATAKTVTVSQK</sequence>
<keyword evidence="1" id="KW-0472">Membrane</keyword>
<protein>
    <submittedName>
        <fullName evidence="3">Copper amine oxidase N-terminal domain-containing protein</fullName>
    </submittedName>
</protein>
<dbReference type="RefSeq" id="WP_375354635.1">
    <property type="nucleotide sequence ID" value="NZ_JBHHMI010000005.1"/>
</dbReference>
<keyword evidence="1" id="KW-0812">Transmembrane</keyword>
<evidence type="ECO:0000256" key="1">
    <source>
        <dbReference type="SAM" id="Phobius"/>
    </source>
</evidence>
<feature type="transmembrane region" description="Helical" evidence="1">
    <location>
        <begin position="32"/>
        <end position="54"/>
    </location>
</feature>
<gene>
    <name evidence="3" type="ORF">ACE41H_08095</name>
</gene>
<keyword evidence="1" id="KW-1133">Transmembrane helix</keyword>
<dbReference type="Gene3D" id="3.30.457.10">
    <property type="entry name" value="Copper amine oxidase-like, N-terminal domain"/>
    <property type="match status" value="2"/>
</dbReference>
<evidence type="ECO:0000313" key="4">
    <source>
        <dbReference type="Proteomes" id="UP001580346"/>
    </source>
</evidence>
<dbReference type="EMBL" id="JBHHMI010000005">
    <property type="protein sequence ID" value="MFB5266746.1"/>
    <property type="molecule type" value="Genomic_DNA"/>
</dbReference>
<keyword evidence="4" id="KW-1185">Reference proteome</keyword>